<keyword evidence="4" id="KW-1185">Reference proteome</keyword>
<feature type="region of interest" description="Disordered" evidence="1">
    <location>
        <begin position="49"/>
        <end position="91"/>
    </location>
</feature>
<dbReference type="EMBL" id="MDYQ01000059">
    <property type="protein sequence ID" value="PRP84646.1"/>
    <property type="molecule type" value="Genomic_DNA"/>
</dbReference>
<feature type="region of interest" description="Disordered" evidence="1">
    <location>
        <begin position="222"/>
        <end position="290"/>
    </location>
</feature>
<name>A0A2P6NL36_9EUKA</name>
<dbReference type="OrthoDB" id="17903at2759"/>
<evidence type="ECO:0000313" key="4">
    <source>
        <dbReference type="Proteomes" id="UP000241769"/>
    </source>
</evidence>
<evidence type="ECO:0000259" key="2">
    <source>
        <dbReference type="PROSITE" id="PS50003"/>
    </source>
</evidence>
<dbReference type="Proteomes" id="UP000241769">
    <property type="component" value="Unassembled WGS sequence"/>
</dbReference>
<evidence type="ECO:0000313" key="3">
    <source>
        <dbReference type="EMBL" id="PRP84646.1"/>
    </source>
</evidence>
<feature type="compositionally biased region" description="Gly residues" evidence="1">
    <location>
        <begin position="66"/>
        <end position="85"/>
    </location>
</feature>
<dbReference type="InterPro" id="IPR001849">
    <property type="entry name" value="PH_domain"/>
</dbReference>
<feature type="region of interest" description="Disordered" evidence="1">
    <location>
        <begin position="160"/>
        <end position="202"/>
    </location>
</feature>
<dbReference type="InParanoid" id="A0A2P6NL36"/>
<feature type="compositionally biased region" description="Gly residues" evidence="1">
    <location>
        <begin position="174"/>
        <end position="198"/>
    </location>
</feature>
<proteinExistence type="predicted"/>
<organism evidence="3 4">
    <name type="scientific">Planoprotostelium fungivorum</name>
    <dbReference type="NCBI Taxonomy" id="1890364"/>
    <lineage>
        <taxon>Eukaryota</taxon>
        <taxon>Amoebozoa</taxon>
        <taxon>Evosea</taxon>
        <taxon>Variosea</taxon>
        <taxon>Cavosteliida</taxon>
        <taxon>Cavosteliaceae</taxon>
        <taxon>Planoprotostelium</taxon>
    </lineage>
</organism>
<dbReference type="PROSITE" id="PS50003">
    <property type="entry name" value="PH_DOMAIN"/>
    <property type="match status" value="1"/>
</dbReference>
<dbReference type="SUPFAM" id="SSF50729">
    <property type="entry name" value="PH domain-like"/>
    <property type="match status" value="1"/>
</dbReference>
<dbReference type="Gene3D" id="2.30.29.30">
    <property type="entry name" value="Pleckstrin-homology domain (PH domain)/Phosphotyrosine-binding domain (PTB)"/>
    <property type="match status" value="1"/>
</dbReference>
<feature type="compositionally biased region" description="Low complexity" evidence="1">
    <location>
        <begin position="266"/>
        <end position="290"/>
    </location>
</feature>
<dbReference type="InterPro" id="IPR011993">
    <property type="entry name" value="PH-like_dom_sf"/>
</dbReference>
<feature type="compositionally biased region" description="Gly residues" evidence="1">
    <location>
        <begin position="225"/>
        <end position="246"/>
    </location>
</feature>
<gene>
    <name evidence="3" type="ORF">PROFUN_07896</name>
</gene>
<comment type="caution">
    <text evidence="3">The sequence shown here is derived from an EMBL/GenBank/DDBJ whole genome shotgun (WGS) entry which is preliminary data.</text>
</comment>
<evidence type="ECO:0000256" key="1">
    <source>
        <dbReference type="SAM" id="MobiDB-lite"/>
    </source>
</evidence>
<reference evidence="3 4" key="1">
    <citation type="journal article" date="2018" name="Genome Biol. Evol.">
        <title>Multiple Roots of Fruiting Body Formation in Amoebozoa.</title>
        <authorList>
            <person name="Hillmann F."/>
            <person name="Forbes G."/>
            <person name="Novohradska S."/>
            <person name="Ferling I."/>
            <person name="Riege K."/>
            <person name="Groth M."/>
            <person name="Westermann M."/>
            <person name="Marz M."/>
            <person name="Spaller T."/>
            <person name="Winckler T."/>
            <person name="Schaap P."/>
            <person name="Glockner G."/>
        </authorList>
    </citation>
    <scope>NUCLEOTIDE SEQUENCE [LARGE SCALE GENOMIC DNA]</scope>
    <source>
        <strain evidence="3 4">Jena</strain>
    </source>
</reference>
<accession>A0A2P6NL36</accession>
<protein>
    <recommendedName>
        <fullName evidence="2">PH domain-containing protein</fullName>
    </recommendedName>
</protein>
<feature type="region of interest" description="Disordered" evidence="1">
    <location>
        <begin position="1"/>
        <end position="26"/>
    </location>
</feature>
<dbReference type="SMART" id="SM00233">
    <property type="entry name" value="PH"/>
    <property type="match status" value="1"/>
</dbReference>
<sequence>MNRPFSGTYFSAFSSDTHNKHRPSPKLEIFRREAIHSLTPHMKKSHTWVLTNDGVRGDDGRTGSSGMSGSGAGASGQSGGAGTPGNRGTDAGNIDLHLSASADQHQIVSRGVMMGRTHFGGSDQTEMFEMGVSTNGIRMSAVGGAGGTGGCGGRGGNGATGYHGRNATRHSSGTNGGPGGHGGRGGDGGSGGNGGNGGNITVHLSEKDMDLIMLLDQQVSETRGGFHGTGGSGGIGGSGGSGGPGGSSYSWTETHGSGDNRHTTHHSNPGGHRGPNGSPGSSGSSGRSGYNGSDAVYRIDLLSDEGHHISYDAPSKLRVSDPYFYNVEGWGVFEPASNVELFVDHENEADMPTPKHQAVEAYVADNQWVNCKSHSELSRSMPYRLHERISVPIRLSITDVLEPTLGNPFAARAKLEHLAYVTRVGKFYEQVSQVTTGFDLRYAAEMSGIKGPSSISVVEEAPVVFCIDNVSLLHLGAQTEKARVLRTSLQIDYDRCVGPVKITPSDLVLRDCDGKTLSTERPVNANILDLTQSDQKFLTASMGFLNTDIPPYTRIALTSSLFLGHPQDYSREVNVQNRQFEIQLAEAYVLDPSAEVLLIVNNRTSYEMISGWRKLLISLNLNFNTWNVSLYQDLALDFTRQDGSSLLKDFSNKLMIILNNEFIAPDNTTKINTVEMTRWRELFLAAREHNIHTLVMGLGVFQLETEMLPSHFTTIPPVLFRDADQLLRTLDNDKLESVGEGAAIGAEATSDLCGVMLVLGSPRWLSMDIKMKTLCIYTSAKQSYPDQTLSLESFRIQEERFEGRPSLRLIDISENSLVISEPLTKSQWESKDEKYSGRMNYTRPSLDKWKTVLTPLSMSSDAITCKGHLLRQNSEDQWETGYYELDSLLGAITYKKEGEFQLPETFYLGKYYWIKCGSQENDGENFFPFDIFTEDHPIPFAATTKRDRDAWMNALQRVSPSAWYHADTLIERLASLDFTPKNFSAAVDNFSVLFKGFSDQRQSHAIRKDVSSEEGKKLLEAQKAGTNLVAHFPVTGRFVFSEPSSEDIAEAAREFSEKLKARYPTRTYTVAYHYDPVDLTFGLKRLGELYVYRSLNKNVSQLGHCLVGDFTEERNINTPSTMFSVVKGLPFESKLKLLDMQCKSGKLIGDLTGDFMHVTDASNNLHVTLSAIVSDIFMEQEAFRNSSGWNAGLDSKLVYKQMKVLATLRDHHFKSLASLSDSQTRLESPFGRILSEIGFYVYHMMDLYTTVGEKILLGRRCTTVNEATEKMWNDILHRQLGQDMTLTSSQMKDISERRKRNVEGFTFDIENYENILRLKDVAKWNNSSITLQNFRSCLDKQSLFAGCVADKPFDVKEQINVFKSDEDRLRGIENLQIKYSRQLLSVEKHEEARHVLVVLEHLLRSERAESDSTHLATLIESRELVKNNLNVIRWISPLADQLGEPIYSGDDIDSTNWGPKLTDPSFTSITDARHFVKGIRDRLKEIDSDIKTFTFPKKKEFKEIMMEAHHTFYFNKKLLDEWEEYTFRESDRPHRFEHVIDDLAGMMGERSQARVIVACPQRDGLDHEEMIEEFLRQDATGKWHLSYGGIEKGEGEKEDGFAVQIFHLEDMMTRDGELVADAVIVTTPPDTQEAWKSERFEMKERIEENAAIRGIKNEKGEEAFVIKFVVKDSIEQLKYQRLEEGRDNIELSAKDLRSMVRYEIQDSDKDEDKRPFYERFDPQPSWLPTQAPITRDTIFMNTGGDQSQIHLSRCILLLVLRQFPIGKPEWLTCMRVCKLWHAGIISHLEDMGIHPGMFNNFYIHVMCARRELDSVKLMMNHPKVTVSHDDFLREVVEHSWGKDSKEGREILSHPKMAMERASKKAKR</sequence>
<feature type="domain" description="PH" evidence="2">
    <location>
        <begin position="862"/>
        <end position="960"/>
    </location>
</feature>